<dbReference type="KEGG" id="age:AA314_04371"/>
<dbReference type="Gene3D" id="3.30.2310.20">
    <property type="entry name" value="RelE-like"/>
    <property type="match status" value="1"/>
</dbReference>
<evidence type="ECO:0000313" key="3">
    <source>
        <dbReference type="EMBL" id="AKJ02745.1"/>
    </source>
</evidence>
<evidence type="ECO:0000313" key="4">
    <source>
        <dbReference type="EMBL" id="REG23289.1"/>
    </source>
</evidence>
<dbReference type="PANTHER" id="PTHR33755:SF5">
    <property type="entry name" value="TYPE II TOXIN-ANTITOXIN SYSTEM RELE_PARE FAMILY TOXIN"/>
    <property type="match status" value="1"/>
</dbReference>
<evidence type="ECO:0000313" key="5">
    <source>
        <dbReference type="Proteomes" id="UP000035579"/>
    </source>
</evidence>
<keyword evidence="2" id="KW-1277">Toxin-antitoxin system</keyword>
<dbReference type="Pfam" id="PF05016">
    <property type="entry name" value="ParE_toxin"/>
    <property type="match status" value="1"/>
</dbReference>
<evidence type="ECO:0000313" key="6">
    <source>
        <dbReference type="Proteomes" id="UP000256345"/>
    </source>
</evidence>
<reference evidence="3 5" key="1">
    <citation type="submission" date="2015-05" db="EMBL/GenBank/DDBJ databases">
        <title>Genome assembly of Archangium gephyra DSM 2261.</title>
        <authorList>
            <person name="Sharma G."/>
            <person name="Subramanian S."/>
        </authorList>
    </citation>
    <scope>NUCLEOTIDE SEQUENCE [LARGE SCALE GENOMIC DNA]</scope>
    <source>
        <strain evidence="3 5">DSM 2261</strain>
    </source>
</reference>
<dbReference type="EMBL" id="QUMU01000017">
    <property type="protein sequence ID" value="REG23289.1"/>
    <property type="molecule type" value="Genomic_DNA"/>
</dbReference>
<gene>
    <name evidence="3" type="ORF">AA314_04371</name>
    <name evidence="4" type="ORF">ATI61_117134</name>
</gene>
<accession>A0AAC8TE83</accession>
<dbReference type="InterPro" id="IPR007712">
    <property type="entry name" value="RelE/ParE_toxin"/>
</dbReference>
<dbReference type="InterPro" id="IPR051803">
    <property type="entry name" value="TA_system_RelE-like_toxin"/>
</dbReference>
<proteinExistence type="inferred from homology"/>
<keyword evidence="6" id="KW-1185">Reference proteome</keyword>
<evidence type="ECO:0000256" key="2">
    <source>
        <dbReference type="ARBA" id="ARBA00022649"/>
    </source>
</evidence>
<organism evidence="3 5">
    <name type="scientific">Archangium gephyra</name>
    <dbReference type="NCBI Taxonomy" id="48"/>
    <lineage>
        <taxon>Bacteria</taxon>
        <taxon>Pseudomonadati</taxon>
        <taxon>Myxococcota</taxon>
        <taxon>Myxococcia</taxon>
        <taxon>Myxococcales</taxon>
        <taxon>Cystobacterineae</taxon>
        <taxon>Archangiaceae</taxon>
        <taxon>Archangium</taxon>
    </lineage>
</organism>
<dbReference type="InterPro" id="IPR035093">
    <property type="entry name" value="RelE/ParE_toxin_dom_sf"/>
</dbReference>
<reference evidence="4 6" key="2">
    <citation type="submission" date="2018-08" db="EMBL/GenBank/DDBJ databases">
        <title>Genomic Encyclopedia of Archaeal and Bacterial Type Strains, Phase II (KMG-II): from individual species to whole genera.</title>
        <authorList>
            <person name="Goeker M."/>
        </authorList>
    </citation>
    <scope>NUCLEOTIDE SEQUENCE [LARGE SCALE GENOMIC DNA]</scope>
    <source>
        <strain evidence="4 6">DSM 2261</strain>
    </source>
</reference>
<comment type="similarity">
    <text evidence="1">Belongs to the RelE toxin family.</text>
</comment>
<dbReference type="Proteomes" id="UP000256345">
    <property type="component" value="Unassembled WGS sequence"/>
</dbReference>
<evidence type="ECO:0000256" key="1">
    <source>
        <dbReference type="ARBA" id="ARBA00006226"/>
    </source>
</evidence>
<name>A0AAC8TE83_9BACT</name>
<dbReference type="AlphaFoldDB" id="A0AAC8TE83"/>
<dbReference type="Proteomes" id="UP000035579">
    <property type="component" value="Chromosome"/>
</dbReference>
<dbReference type="PANTHER" id="PTHR33755">
    <property type="entry name" value="TOXIN PARE1-RELATED"/>
    <property type="match status" value="1"/>
</dbReference>
<sequence>MLWTERALNDLRAIGDYIAGDDPVAAERWVGLLIATAESAAATPFAGRVVPELRRDEVREVFRKAYRIVYRVREQAIEILTVFEGHRRFPGGLLAGDEEP</sequence>
<dbReference type="EMBL" id="CP011509">
    <property type="protein sequence ID" value="AKJ02745.1"/>
    <property type="molecule type" value="Genomic_DNA"/>
</dbReference>
<protein>
    <submittedName>
        <fullName evidence="3">Death on curing protein, Doc toxin</fullName>
    </submittedName>
    <submittedName>
        <fullName evidence="4">Plasmid stabilization system protein ParE</fullName>
    </submittedName>
</protein>